<evidence type="ECO:0000313" key="3">
    <source>
        <dbReference type="Proteomes" id="UP001500902"/>
    </source>
</evidence>
<dbReference type="Proteomes" id="UP001500902">
    <property type="component" value="Unassembled WGS sequence"/>
</dbReference>
<name>A0ABP7E5A6_9ACTN</name>
<feature type="compositionally biased region" description="Basic residues" evidence="1">
    <location>
        <begin position="45"/>
        <end position="58"/>
    </location>
</feature>
<gene>
    <name evidence="2" type="ORF">GCM10022224_094070</name>
</gene>
<feature type="region of interest" description="Disordered" evidence="1">
    <location>
        <begin position="36"/>
        <end position="81"/>
    </location>
</feature>
<evidence type="ECO:0000313" key="2">
    <source>
        <dbReference type="EMBL" id="GAA3713678.1"/>
    </source>
</evidence>
<proteinExistence type="predicted"/>
<evidence type="ECO:0000256" key="1">
    <source>
        <dbReference type="SAM" id="MobiDB-lite"/>
    </source>
</evidence>
<comment type="caution">
    <text evidence="2">The sequence shown here is derived from an EMBL/GenBank/DDBJ whole genome shotgun (WGS) entry which is preliminary data.</text>
</comment>
<reference evidence="3" key="1">
    <citation type="journal article" date="2019" name="Int. J. Syst. Evol. Microbiol.">
        <title>The Global Catalogue of Microorganisms (GCM) 10K type strain sequencing project: providing services to taxonomists for standard genome sequencing and annotation.</title>
        <authorList>
            <consortium name="The Broad Institute Genomics Platform"/>
            <consortium name="The Broad Institute Genome Sequencing Center for Infectious Disease"/>
            <person name="Wu L."/>
            <person name="Ma J."/>
        </authorList>
    </citation>
    <scope>NUCLEOTIDE SEQUENCE [LARGE SCALE GENOMIC DNA]</scope>
    <source>
        <strain evidence="3">JCM 16904</strain>
    </source>
</reference>
<organism evidence="2 3">
    <name type="scientific">Nonomuraea antimicrobica</name>
    <dbReference type="NCBI Taxonomy" id="561173"/>
    <lineage>
        <taxon>Bacteria</taxon>
        <taxon>Bacillati</taxon>
        <taxon>Actinomycetota</taxon>
        <taxon>Actinomycetes</taxon>
        <taxon>Streptosporangiales</taxon>
        <taxon>Streptosporangiaceae</taxon>
        <taxon>Nonomuraea</taxon>
    </lineage>
</organism>
<protein>
    <submittedName>
        <fullName evidence="2">Uncharacterized protein</fullName>
    </submittedName>
</protein>
<feature type="compositionally biased region" description="Basic and acidic residues" evidence="1">
    <location>
        <begin position="70"/>
        <end position="81"/>
    </location>
</feature>
<dbReference type="EMBL" id="BAAAZP010000222">
    <property type="protein sequence ID" value="GAA3713678.1"/>
    <property type="molecule type" value="Genomic_DNA"/>
</dbReference>
<sequence length="81" mass="9072">MSDGQAAQYGFQAEGEAAFQDVGVVVAGEARVSEDVDQRGIEQRHRCRGRHVARKRRMKAESNNASRTSRIRETRDNQVPS</sequence>
<accession>A0ABP7E5A6</accession>
<keyword evidence="3" id="KW-1185">Reference proteome</keyword>